<organism evidence="2 3">
    <name type="scientific">Streptomyces marincola</name>
    <dbReference type="NCBI Taxonomy" id="2878388"/>
    <lineage>
        <taxon>Bacteria</taxon>
        <taxon>Bacillati</taxon>
        <taxon>Actinomycetota</taxon>
        <taxon>Actinomycetes</taxon>
        <taxon>Kitasatosporales</taxon>
        <taxon>Streptomycetaceae</taxon>
        <taxon>Streptomyces</taxon>
    </lineage>
</organism>
<dbReference type="SMART" id="SM00091">
    <property type="entry name" value="PAS"/>
    <property type="match status" value="2"/>
</dbReference>
<dbReference type="KEGG" id="smao:CAG99_15990"/>
<feature type="domain" description="PAS" evidence="1">
    <location>
        <begin position="32"/>
        <end position="77"/>
    </location>
</feature>
<keyword evidence="3" id="KW-1185">Reference proteome</keyword>
<dbReference type="InterPro" id="IPR013767">
    <property type="entry name" value="PAS_fold"/>
</dbReference>
<dbReference type="InterPro" id="IPR029016">
    <property type="entry name" value="GAF-like_dom_sf"/>
</dbReference>
<dbReference type="SUPFAM" id="SSF55785">
    <property type="entry name" value="PYP-like sensor domain (PAS domain)"/>
    <property type="match status" value="2"/>
</dbReference>
<dbReference type="GO" id="GO:0006355">
    <property type="term" value="P:regulation of DNA-templated transcription"/>
    <property type="evidence" value="ECO:0007669"/>
    <property type="project" value="InterPro"/>
</dbReference>
<protein>
    <recommendedName>
        <fullName evidence="1">PAS domain-containing protein</fullName>
    </recommendedName>
</protein>
<dbReference type="AlphaFoldDB" id="A0A1W7CZC1"/>
<gene>
    <name evidence="2" type="ORF">CAG99_15990</name>
</gene>
<dbReference type="Pfam" id="PF13185">
    <property type="entry name" value="GAF_2"/>
    <property type="match status" value="1"/>
</dbReference>
<dbReference type="OrthoDB" id="3687827at2"/>
<dbReference type="Pfam" id="PF00989">
    <property type="entry name" value="PAS"/>
    <property type="match status" value="1"/>
</dbReference>
<evidence type="ECO:0000313" key="2">
    <source>
        <dbReference type="EMBL" id="ARQ70148.1"/>
    </source>
</evidence>
<dbReference type="Gene3D" id="3.30.450.40">
    <property type="match status" value="1"/>
</dbReference>
<dbReference type="InterPro" id="IPR003018">
    <property type="entry name" value="GAF"/>
</dbReference>
<dbReference type="CDD" id="cd00130">
    <property type="entry name" value="PAS"/>
    <property type="match status" value="2"/>
</dbReference>
<dbReference type="Proteomes" id="UP000194218">
    <property type="component" value="Chromosome"/>
</dbReference>
<sequence length="479" mass="51151">MVRRTRPALILLCWGYQVTTPSDITSAHDIRDDHLLAALLDGMDAALFAVDGGGRITHWNRQAERLLGWTAEQAVGRKGLGGWAVRDADAADVNDRLLRVLRAPGGGGPRQVQEFPLLRRDGGRVLVRAQVTAVRGPDGRGTGAYCAFSEVHAQLDLERNLALSEALLTDAAWAVLVVDADLRTVAANDRAARSLDATPVDMLGEPLGEFIGAGIEELEGALEHTLAGQAPDGPVEMWLTLREDDCREDEYGLPVPRDVEGGERCLLGGFLRLGSPLAAQAAPLGVAWVFQDVTRTRRAARRVARRAFRDGQLGRAARAAAECADPMEAARLHLHYALPGFAEHALLDVVGTQRDPARAPALVRIAQSPEADAYPLSPEGVAVRYGAGHPAPQAVERGVPVRVSGASDTAAWAAEQRWPEGTEHALCVPLRSRGRGLGALTFLRGAGRRPFDRADTAFAEDVALRLAACVDLARATGGS</sequence>
<reference evidence="2 3" key="1">
    <citation type="submission" date="2017-05" db="EMBL/GenBank/DDBJ databases">
        <title>Complete genome sequence of Streptomyces sp. SCSIO 03032 revealed the diverse biosynthetic pathways for its bioactive secondary metabolites.</title>
        <authorList>
            <person name="Ma L."/>
            <person name="Zhu Y."/>
            <person name="Zhang W."/>
            <person name="Zhang G."/>
            <person name="Tian X."/>
            <person name="Zhang S."/>
            <person name="Zhang C."/>
        </authorList>
    </citation>
    <scope>NUCLEOTIDE SEQUENCE [LARGE SCALE GENOMIC DNA]</scope>
    <source>
        <strain evidence="2 3">SCSIO 03032</strain>
    </source>
</reference>
<evidence type="ECO:0000313" key="3">
    <source>
        <dbReference type="Proteomes" id="UP000194218"/>
    </source>
</evidence>
<evidence type="ECO:0000259" key="1">
    <source>
        <dbReference type="PROSITE" id="PS50112"/>
    </source>
</evidence>
<dbReference type="InterPro" id="IPR035965">
    <property type="entry name" value="PAS-like_dom_sf"/>
</dbReference>
<dbReference type="Gene3D" id="3.30.450.20">
    <property type="entry name" value="PAS domain"/>
    <property type="match status" value="2"/>
</dbReference>
<dbReference type="SUPFAM" id="SSF55781">
    <property type="entry name" value="GAF domain-like"/>
    <property type="match status" value="1"/>
</dbReference>
<dbReference type="InterPro" id="IPR000014">
    <property type="entry name" value="PAS"/>
</dbReference>
<name>A0A1W7CZC1_9ACTN</name>
<dbReference type="EMBL" id="CP021121">
    <property type="protein sequence ID" value="ARQ70148.1"/>
    <property type="molecule type" value="Genomic_DNA"/>
</dbReference>
<dbReference type="NCBIfam" id="TIGR00229">
    <property type="entry name" value="sensory_box"/>
    <property type="match status" value="1"/>
</dbReference>
<accession>A0A1W7CZC1</accession>
<proteinExistence type="predicted"/>
<dbReference type="PROSITE" id="PS50112">
    <property type="entry name" value="PAS"/>
    <property type="match status" value="1"/>
</dbReference>